<keyword evidence="1" id="KW-0812">Transmembrane</keyword>
<evidence type="ECO:0000313" key="2">
    <source>
        <dbReference type="EMBL" id="WNR45231.1"/>
    </source>
</evidence>
<keyword evidence="1" id="KW-0472">Membrane</keyword>
<dbReference type="RefSeq" id="WP_314801804.1">
    <property type="nucleotide sequence ID" value="NZ_CP130319.1"/>
</dbReference>
<accession>A0AA96RLC8</accession>
<evidence type="ECO:0000313" key="3">
    <source>
        <dbReference type="Proteomes" id="UP001304650"/>
    </source>
</evidence>
<gene>
    <name evidence="2" type="ORF">MJB10_03595</name>
</gene>
<feature type="transmembrane region" description="Helical" evidence="1">
    <location>
        <begin position="6"/>
        <end position="26"/>
    </location>
</feature>
<reference evidence="2" key="1">
    <citation type="submission" date="2022-02" db="EMBL/GenBank/DDBJ databases">
        <title>Paenibacillus sp. MBLB1832 Whole Genome Shotgun Sequencing.</title>
        <authorList>
            <person name="Hwang C.Y."/>
            <person name="Cho E.-S."/>
            <person name="Seo M.-J."/>
        </authorList>
    </citation>
    <scope>NUCLEOTIDE SEQUENCE</scope>
    <source>
        <strain evidence="2">MBLB1832</strain>
    </source>
</reference>
<proteinExistence type="predicted"/>
<organism evidence="2 3">
    <name type="scientific">Paenibacillus roseopurpureus</name>
    <dbReference type="NCBI Taxonomy" id="2918901"/>
    <lineage>
        <taxon>Bacteria</taxon>
        <taxon>Bacillati</taxon>
        <taxon>Bacillota</taxon>
        <taxon>Bacilli</taxon>
        <taxon>Bacillales</taxon>
        <taxon>Paenibacillaceae</taxon>
        <taxon>Paenibacillus</taxon>
    </lineage>
</organism>
<sequence>MSSWLQEILTHLAAFLAGASISVFVYKNRSSNKSNYKVKQNNNIVLGDLTGRDKGAGK</sequence>
<keyword evidence="1" id="KW-1133">Transmembrane helix</keyword>
<evidence type="ECO:0000256" key="1">
    <source>
        <dbReference type="SAM" id="Phobius"/>
    </source>
</evidence>
<protein>
    <submittedName>
        <fullName evidence="2">Uncharacterized protein</fullName>
    </submittedName>
</protein>
<dbReference type="KEGG" id="proo:MJB10_03595"/>
<dbReference type="AlphaFoldDB" id="A0AA96RLC8"/>
<name>A0AA96RLC8_9BACL</name>
<dbReference type="EMBL" id="CP130319">
    <property type="protein sequence ID" value="WNR45231.1"/>
    <property type="molecule type" value="Genomic_DNA"/>
</dbReference>
<keyword evidence="3" id="KW-1185">Reference proteome</keyword>
<dbReference type="Proteomes" id="UP001304650">
    <property type="component" value="Chromosome"/>
</dbReference>